<evidence type="ECO:0000256" key="5">
    <source>
        <dbReference type="ARBA" id="ARBA00012438"/>
    </source>
</evidence>
<dbReference type="EC" id="2.7.13.3" evidence="5"/>
<keyword evidence="7" id="KW-1003">Cell membrane</keyword>
<dbReference type="SMART" id="SM00387">
    <property type="entry name" value="HATPase_c"/>
    <property type="match status" value="1"/>
</dbReference>
<keyword evidence="16" id="KW-0902">Two-component regulatory system</keyword>
<evidence type="ECO:0000256" key="9">
    <source>
        <dbReference type="ARBA" id="ARBA00022490"/>
    </source>
</evidence>
<evidence type="ECO:0000256" key="11">
    <source>
        <dbReference type="ARBA" id="ARBA00022692"/>
    </source>
</evidence>
<evidence type="ECO:0000256" key="6">
    <source>
        <dbReference type="ARBA" id="ARBA00017322"/>
    </source>
</evidence>
<keyword evidence="18" id="KW-0472">Membrane</keyword>
<gene>
    <name evidence="23" type="ORF">K7862_06455</name>
</gene>
<dbReference type="InterPro" id="IPR004358">
    <property type="entry name" value="Sig_transdc_His_kin-like_C"/>
</dbReference>
<proteinExistence type="predicted"/>
<keyword evidence="8" id="KW-0004">4Fe-4S</keyword>
<evidence type="ECO:0000256" key="14">
    <source>
        <dbReference type="ARBA" id="ARBA00022989"/>
    </source>
</evidence>
<dbReference type="PANTHER" id="PTHR24421:SF37">
    <property type="entry name" value="SENSOR HISTIDINE KINASE NARS"/>
    <property type="match status" value="1"/>
</dbReference>
<evidence type="ECO:0000259" key="22">
    <source>
        <dbReference type="PROSITE" id="PS50109"/>
    </source>
</evidence>
<comment type="cofactor">
    <cofactor evidence="2">
        <name>[4Fe-4S] cluster</name>
        <dbReference type="ChEBI" id="CHEBI:49883"/>
    </cofactor>
</comment>
<dbReference type="Gene3D" id="3.30.565.10">
    <property type="entry name" value="Histidine kinase-like ATPase, C-terminal domain"/>
    <property type="match status" value="1"/>
</dbReference>
<evidence type="ECO:0000256" key="18">
    <source>
        <dbReference type="ARBA" id="ARBA00023136"/>
    </source>
</evidence>
<dbReference type="Gene3D" id="1.20.5.1930">
    <property type="match status" value="1"/>
</dbReference>
<dbReference type="GO" id="GO:0005524">
    <property type="term" value="F:ATP binding"/>
    <property type="evidence" value="ECO:0007669"/>
    <property type="project" value="UniProtKB-KW"/>
</dbReference>
<dbReference type="PROSITE" id="PS50109">
    <property type="entry name" value="HIS_KIN"/>
    <property type="match status" value="1"/>
</dbReference>
<keyword evidence="12" id="KW-0479">Metal-binding</keyword>
<reference evidence="23 24" key="1">
    <citation type="submission" date="2021-08" db="EMBL/GenBank/DDBJ databases">
        <title>WGS of actinomycetes from Thailand.</title>
        <authorList>
            <person name="Thawai C."/>
        </authorList>
    </citation>
    <scope>NUCLEOTIDE SEQUENCE [LARGE SCALE GENOMIC DNA]</scope>
    <source>
        <strain evidence="23 24">PLK6-54</strain>
    </source>
</reference>
<dbReference type="InterPro" id="IPR050482">
    <property type="entry name" value="Sensor_HK_TwoCompSys"/>
</dbReference>
<name>A0ABS7Q2D3_9ACTN</name>
<evidence type="ECO:0000256" key="15">
    <source>
        <dbReference type="ARBA" id="ARBA00023004"/>
    </source>
</evidence>
<dbReference type="PANTHER" id="PTHR24421">
    <property type="entry name" value="NITRATE/NITRITE SENSOR PROTEIN NARX-RELATED"/>
    <property type="match status" value="1"/>
</dbReference>
<evidence type="ECO:0000256" key="8">
    <source>
        <dbReference type="ARBA" id="ARBA00022485"/>
    </source>
</evidence>
<protein>
    <recommendedName>
        <fullName evidence="6">Oxygen sensor histidine kinase NreB</fullName>
        <ecNumber evidence="5">2.7.13.3</ecNumber>
    </recommendedName>
    <alternativeName>
        <fullName evidence="20">Nitrogen regulation protein B</fullName>
    </alternativeName>
</protein>
<accession>A0ABS7Q2D3</accession>
<dbReference type="CDD" id="cd16917">
    <property type="entry name" value="HATPase_UhpB-NarQ-NarX-like"/>
    <property type="match status" value="1"/>
</dbReference>
<feature type="region of interest" description="Disordered" evidence="21">
    <location>
        <begin position="1"/>
        <end position="25"/>
    </location>
</feature>
<evidence type="ECO:0000256" key="4">
    <source>
        <dbReference type="ARBA" id="ARBA00004651"/>
    </source>
</evidence>
<comment type="catalytic activity">
    <reaction evidence="1">
        <text>ATP + protein L-histidine = ADP + protein N-phospho-L-histidine.</text>
        <dbReference type="EC" id="2.7.13.3"/>
    </reaction>
</comment>
<organism evidence="23 24">
    <name type="scientific">Actinacidiphila acidipaludis</name>
    <dbReference type="NCBI Taxonomy" id="2873382"/>
    <lineage>
        <taxon>Bacteria</taxon>
        <taxon>Bacillati</taxon>
        <taxon>Actinomycetota</taxon>
        <taxon>Actinomycetes</taxon>
        <taxon>Kitasatosporales</taxon>
        <taxon>Streptomycetaceae</taxon>
        <taxon>Actinacidiphila</taxon>
    </lineage>
</organism>
<evidence type="ECO:0000256" key="20">
    <source>
        <dbReference type="ARBA" id="ARBA00030800"/>
    </source>
</evidence>
<evidence type="ECO:0000256" key="19">
    <source>
        <dbReference type="ARBA" id="ARBA00024827"/>
    </source>
</evidence>
<dbReference type="Pfam" id="PF02518">
    <property type="entry name" value="HATPase_c"/>
    <property type="match status" value="1"/>
</dbReference>
<evidence type="ECO:0000256" key="13">
    <source>
        <dbReference type="ARBA" id="ARBA00022777"/>
    </source>
</evidence>
<keyword evidence="23" id="KW-0067">ATP-binding</keyword>
<comment type="subcellular location">
    <subcellularLocation>
        <location evidence="4">Cell membrane</location>
        <topology evidence="4">Multi-pass membrane protein</topology>
    </subcellularLocation>
    <subcellularLocation>
        <location evidence="3">Cytoplasm</location>
    </subcellularLocation>
</comment>
<sequence length="244" mass="26187">MQQPHGKATISDAPPRPPTAARRPPVVLERHTWRDPRHVARELHDRVGSELAVALRQLELAQLFVHDDPKGAGERLEQGLRAVSEAMRVVRELSGELSGAGSSRGRLADDLRAFAGGVAPAGTRVRVRTEGEESWLPPGHRGQLFLILCELLRNAFAHARAGTVRVRTRITPDAVTAVVDDDGVGFDQSALVPPGHGGFGLVSMRERAHGLGGVTRIESVAGRGTRVTVRLPLAGTAARTEQHA</sequence>
<keyword evidence="14" id="KW-1133">Transmembrane helix</keyword>
<dbReference type="InterPro" id="IPR003594">
    <property type="entry name" value="HATPase_dom"/>
</dbReference>
<evidence type="ECO:0000256" key="12">
    <source>
        <dbReference type="ARBA" id="ARBA00022723"/>
    </source>
</evidence>
<dbReference type="PRINTS" id="PR00344">
    <property type="entry name" value="BCTRLSENSOR"/>
</dbReference>
<dbReference type="EMBL" id="JAINZZ010000005">
    <property type="protein sequence ID" value="MBY8877285.1"/>
    <property type="molecule type" value="Genomic_DNA"/>
</dbReference>
<dbReference type="InterPro" id="IPR036890">
    <property type="entry name" value="HATPase_C_sf"/>
</dbReference>
<feature type="domain" description="Histidine kinase" evidence="22">
    <location>
        <begin position="139"/>
        <end position="235"/>
    </location>
</feature>
<keyword evidence="11" id="KW-0812">Transmembrane</keyword>
<dbReference type="RefSeq" id="WP_222961439.1">
    <property type="nucleotide sequence ID" value="NZ_JAINZZ010000005.1"/>
</dbReference>
<comment type="function">
    <text evidence="19">Member of the two-component regulatory system NreB/NreC involved in the control of dissimilatory nitrate/nitrite reduction in response to oxygen. NreB functions as a direct oxygen sensor histidine kinase which is autophosphorylated, in the absence of oxygen, probably at the conserved histidine residue, and transfers its phosphate group probably to a conserved aspartate residue of NreC. NreB/NreC activates the expression of the nitrate (narGHJI) and nitrite (nir) reductase operons, as well as the putative nitrate transporter gene narT.</text>
</comment>
<dbReference type="Pfam" id="PF07730">
    <property type="entry name" value="HisKA_3"/>
    <property type="match status" value="1"/>
</dbReference>
<evidence type="ECO:0000256" key="21">
    <source>
        <dbReference type="SAM" id="MobiDB-lite"/>
    </source>
</evidence>
<evidence type="ECO:0000256" key="16">
    <source>
        <dbReference type="ARBA" id="ARBA00023012"/>
    </source>
</evidence>
<evidence type="ECO:0000256" key="17">
    <source>
        <dbReference type="ARBA" id="ARBA00023014"/>
    </source>
</evidence>
<dbReference type="InterPro" id="IPR005467">
    <property type="entry name" value="His_kinase_dom"/>
</dbReference>
<keyword evidence="10" id="KW-0808">Transferase</keyword>
<evidence type="ECO:0000256" key="3">
    <source>
        <dbReference type="ARBA" id="ARBA00004496"/>
    </source>
</evidence>
<evidence type="ECO:0000256" key="2">
    <source>
        <dbReference type="ARBA" id="ARBA00001966"/>
    </source>
</evidence>
<keyword evidence="17" id="KW-0411">Iron-sulfur</keyword>
<keyword evidence="15" id="KW-0408">Iron</keyword>
<dbReference type="InterPro" id="IPR011712">
    <property type="entry name" value="Sig_transdc_His_kin_sub3_dim/P"/>
</dbReference>
<comment type="caution">
    <text evidence="23">The sequence shown here is derived from an EMBL/GenBank/DDBJ whole genome shotgun (WGS) entry which is preliminary data.</text>
</comment>
<dbReference type="Proteomes" id="UP000778578">
    <property type="component" value="Unassembled WGS sequence"/>
</dbReference>
<keyword evidence="23" id="KW-0547">Nucleotide-binding</keyword>
<keyword evidence="13" id="KW-0418">Kinase</keyword>
<evidence type="ECO:0000313" key="23">
    <source>
        <dbReference type="EMBL" id="MBY8877285.1"/>
    </source>
</evidence>
<evidence type="ECO:0000256" key="7">
    <source>
        <dbReference type="ARBA" id="ARBA00022475"/>
    </source>
</evidence>
<dbReference type="SUPFAM" id="SSF55874">
    <property type="entry name" value="ATPase domain of HSP90 chaperone/DNA topoisomerase II/histidine kinase"/>
    <property type="match status" value="1"/>
</dbReference>
<evidence type="ECO:0000256" key="1">
    <source>
        <dbReference type="ARBA" id="ARBA00000085"/>
    </source>
</evidence>
<keyword evidence="24" id="KW-1185">Reference proteome</keyword>
<evidence type="ECO:0000256" key="10">
    <source>
        <dbReference type="ARBA" id="ARBA00022679"/>
    </source>
</evidence>
<evidence type="ECO:0000313" key="24">
    <source>
        <dbReference type="Proteomes" id="UP000778578"/>
    </source>
</evidence>
<keyword evidence="9" id="KW-0963">Cytoplasm</keyword>